<dbReference type="Proteomes" id="UP000299102">
    <property type="component" value="Unassembled WGS sequence"/>
</dbReference>
<comment type="caution">
    <text evidence="2">The sequence shown here is derived from an EMBL/GenBank/DDBJ whole genome shotgun (WGS) entry which is preliminary data.</text>
</comment>
<evidence type="ECO:0000256" key="1">
    <source>
        <dbReference type="SAM" id="MobiDB-lite"/>
    </source>
</evidence>
<sequence length="194" mass="22100">MVNINNTRNKAVISRHYPDRDRSLRKHRERRDAPTEGAAKSVVVLRKSNQFANNRNDTWPTTLRAAGAASVRREGRLRGPFGFKAPHLSKGPLCRFLALRGAGQAPVYPICRQKCFRFMYCSRRPAALFMACREAPPPPARRLQLPFLPPRYVQADVKTTFRCRTAGWMVLRIIITDSMATSETEDLTYPQILS</sequence>
<organism evidence="2 3">
    <name type="scientific">Eumeta variegata</name>
    <name type="common">Bagworm moth</name>
    <name type="synonym">Eumeta japonica</name>
    <dbReference type="NCBI Taxonomy" id="151549"/>
    <lineage>
        <taxon>Eukaryota</taxon>
        <taxon>Metazoa</taxon>
        <taxon>Ecdysozoa</taxon>
        <taxon>Arthropoda</taxon>
        <taxon>Hexapoda</taxon>
        <taxon>Insecta</taxon>
        <taxon>Pterygota</taxon>
        <taxon>Neoptera</taxon>
        <taxon>Endopterygota</taxon>
        <taxon>Lepidoptera</taxon>
        <taxon>Glossata</taxon>
        <taxon>Ditrysia</taxon>
        <taxon>Tineoidea</taxon>
        <taxon>Psychidae</taxon>
        <taxon>Oiketicinae</taxon>
        <taxon>Eumeta</taxon>
    </lineage>
</organism>
<proteinExistence type="predicted"/>
<evidence type="ECO:0000313" key="2">
    <source>
        <dbReference type="EMBL" id="GBP23318.1"/>
    </source>
</evidence>
<dbReference type="EMBL" id="BGZK01000149">
    <property type="protein sequence ID" value="GBP23318.1"/>
    <property type="molecule type" value="Genomic_DNA"/>
</dbReference>
<dbReference type="AlphaFoldDB" id="A0A4C1UAI1"/>
<reference evidence="2 3" key="1">
    <citation type="journal article" date="2019" name="Commun. Biol.">
        <title>The bagworm genome reveals a unique fibroin gene that provides high tensile strength.</title>
        <authorList>
            <person name="Kono N."/>
            <person name="Nakamura H."/>
            <person name="Ohtoshi R."/>
            <person name="Tomita M."/>
            <person name="Numata K."/>
            <person name="Arakawa K."/>
        </authorList>
    </citation>
    <scope>NUCLEOTIDE SEQUENCE [LARGE SCALE GENOMIC DNA]</scope>
</reference>
<protein>
    <submittedName>
        <fullName evidence="2">Uncharacterized protein</fullName>
    </submittedName>
</protein>
<name>A0A4C1UAI1_EUMVA</name>
<evidence type="ECO:0000313" key="3">
    <source>
        <dbReference type="Proteomes" id="UP000299102"/>
    </source>
</evidence>
<gene>
    <name evidence="2" type="ORF">EVAR_76033_1</name>
</gene>
<accession>A0A4C1UAI1</accession>
<feature type="region of interest" description="Disordered" evidence="1">
    <location>
        <begin position="1"/>
        <end position="39"/>
    </location>
</feature>
<keyword evidence="3" id="KW-1185">Reference proteome</keyword>